<dbReference type="InterPro" id="IPR007159">
    <property type="entry name" value="SpoVT-AbrB_dom"/>
</dbReference>
<organism evidence="8">
    <name type="scientific">freshwater metagenome</name>
    <dbReference type="NCBI Taxonomy" id="449393"/>
    <lineage>
        <taxon>unclassified sequences</taxon>
        <taxon>metagenomes</taxon>
        <taxon>ecological metagenomes</taxon>
    </lineage>
</organism>
<proteinExistence type="inferred from homology"/>
<evidence type="ECO:0000256" key="1">
    <source>
        <dbReference type="ARBA" id="ARBA00013860"/>
    </source>
</evidence>
<evidence type="ECO:0000256" key="6">
    <source>
        <dbReference type="ARBA" id="ARBA00023163"/>
    </source>
</evidence>
<evidence type="ECO:0000256" key="5">
    <source>
        <dbReference type="ARBA" id="ARBA00023125"/>
    </source>
</evidence>
<evidence type="ECO:0000259" key="7">
    <source>
        <dbReference type="PROSITE" id="PS51740"/>
    </source>
</evidence>
<dbReference type="AlphaFoldDB" id="A0A6J7DSV1"/>
<dbReference type="EMBL" id="CAFBLQ010000072">
    <property type="protein sequence ID" value="CAB4872240.1"/>
    <property type="molecule type" value="Genomic_DNA"/>
</dbReference>
<sequence>MVVAKGIEQCVAVWIPADYERFVEGALGDLNPLSPDARRLQRFFSANAVETELDAAGRIMVPGFLLEHGSLSKEVVVTGAGPCLELWDREAWATENQRLAADVIGISDALGRAG</sequence>
<dbReference type="CDD" id="cd16321">
    <property type="entry name" value="MraZ_C"/>
    <property type="match status" value="1"/>
</dbReference>
<keyword evidence="4" id="KW-0805">Transcription regulation</keyword>
<keyword evidence="2" id="KW-0963">Cytoplasm</keyword>
<keyword evidence="5" id="KW-0238">DNA-binding</keyword>
<gene>
    <name evidence="8" type="ORF">UFOPK3423_00804</name>
</gene>
<protein>
    <recommendedName>
        <fullName evidence="1">Transcriptional regulator MraZ</fullName>
    </recommendedName>
</protein>
<reference evidence="8" key="1">
    <citation type="submission" date="2020-05" db="EMBL/GenBank/DDBJ databases">
        <authorList>
            <person name="Chiriac C."/>
            <person name="Salcher M."/>
            <person name="Ghai R."/>
            <person name="Kavagutti S V."/>
        </authorList>
    </citation>
    <scope>NUCLEOTIDE SEQUENCE</scope>
</reference>
<dbReference type="InterPro" id="IPR037914">
    <property type="entry name" value="SpoVT-AbrB_sf"/>
</dbReference>
<dbReference type="SUPFAM" id="SSF89447">
    <property type="entry name" value="AbrB/MazE/MraZ-like"/>
    <property type="match status" value="1"/>
</dbReference>
<dbReference type="GO" id="GO:2000143">
    <property type="term" value="P:negative regulation of DNA-templated transcription initiation"/>
    <property type="evidence" value="ECO:0007669"/>
    <property type="project" value="TreeGrafter"/>
</dbReference>
<name>A0A6J7DSV1_9ZZZZ</name>
<dbReference type="PROSITE" id="PS51740">
    <property type="entry name" value="SPOVT_ABRB"/>
    <property type="match status" value="1"/>
</dbReference>
<evidence type="ECO:0000256" key="4">
    <source>
        <dbReference type="ARBA" id="ARBA00023015"/>
    </source>
</evidence>
<keyword evidence="3" id="KW-0677">Repeat</keyword>
<evidence type="ECO:0000256" key="2">
    <source>
        <dbReference type="ARBA" id="ARBA00022490"/>
    </source>
</evidence>
<accession>A0A6J7DSV1</accession>
<evidence type="ECO:0000256" key="3">
    <source>
        <dbReference type="ARBA" id="ARBA00022737"/>
    </source>
</evidence>
<dbReference type="PANTHER" id="PTHR34701:SF1">
    <property type="entry name" value="TRANSCRIPTIONAL REGULATOR MRAZ"/>
    <property type="match status" value="1"/>
</dbReference>
<dbReference type="InterPro" id="IPR035644">
    <property type="entry name" value="MraZ_C"/>
</dbReference>
<keyword evidence="6" id="KW-0804">Transcription</keyword>
<dbReference type="HAMAP" id="MF_01008">
    <property type="entry name" value="MraZ"/>
    <property type="match status" value="1"/>
</dbReference>
<dbReference type="InterPro" id="IPR038619">
    <property type="entry name" value="MraZ_sf"/>
</dbReference>
<dbReference type="Gene3D" id="3.40.1550.20">
    <property type="entry name" value="Transcriptional regulator MraZ domain"/>
    <property type="match status" value="1"/>
</dbReference>
<evidence type="ECO:0000313" key="8">
    <source>
        <dbReference type="EMBL" id="CAB4872240.1"/>
    </source>
</evidence>
<dbReference type="GO" id="GO:0003700">
    <property type="term" value="F:DNA-binding transcription factor activity"/>
    <property type="evidence" value="ECO:0007669"/>
    <property type="project" value="InterPro"/>
</dbReference>
<dbReference type="InterPro" id="IPR003444">
    <property type="entry name" value="MraZ"/>
</dbReference>
<dbReference type="Pfam" id="PF02381">
    <property type="entry name" value="MraZ"/>
    <property type="match status" value="1"/>
</dbReference>
<dbReference type="GO" id="GO:0000976">
    <property type="term" value="F:transcription cis-regulatory region binding"/>
    <property type="evidence" value="ECO:0007669"/>
    <property type="project" value="TreeGrafter"/>
</dbReference>
<dbReference type="InterPro" id="IPR020603">
    <property type="entry name" value="MraZ_dom"/>
</dbReference>
<feature type="domain" description="SpoVT-AbrB" evidence="7">
    <location>
        <begin position="48"/>
        <end position="91"/>
    </location>
</feature>
<dbReference type="PANTHER" id="PTHR34701">
    <property type="entry name" value="TRANSCRIPTIONAL REGULATOR MRAZ"/>
    <property type="match status" value="1"/>
</dbReference>